<comment type="similarity">
    <text evidence="4">Belongs to the class I-like SAM-binding methyltransferase superfamily. RNA M5U methyltransferase family.</text>
</comment>
<dbReference type="PATRIC" id="fig|1133569.4.peg.1753"/>
<proteinExistence type="inferred from homology"/>
<feature type="domain" description="TRAM" evidence="6">
    <location>
        <begin position="5"/>
        <end position="63"/>
    </location>
</feature>
<dbReference type="EMBL" id="AYYX01000005">
    <property type="protein sequence ID" value="KRM89468.1"/>
    <property type="molecule type" value="Genomic_DNA"/>
</dbReference>
<evidence type="ECO:0000313" key="7">
    <source>
        <dbReference type="EMBL" id="KRM89468.1"/>
    </source>
</evidence>
<dbReference type="STRING" id="1133569.FD21_GL001607"/>
<keyword evidence="3 4" id="KW-0949">S-adenosyl-L-methionine</keyword>
<protein>
    <submittedName>
        <fullName evidence="7">tRNA (Uracil-5-)-methyltransferase</fullName>
    </submittedName>
</protein>
<feature type="active site" evidence="5">
    <location>
        <position position="411"/>
    </location>
</feature>
<dbReference type="RefSeq" id="WP_010580184.1">
    <property type="nucleotide sequence ID" value="NZ_AHYZ01000062.1"/>
</dbReference>
<keyword evidence="8" id="KW-1185">Reference proteome</keyword>
<dbReference type="CDD" id="cd02440">
    <property type="entry name" value="AdoMet_MTases"/>
    <property type="match status" value="1"/>
</dbReference>
<dbReference type="FunFam" id="2.40.50.1070:FF:000003">
    <property type="entry name" value="23S rRNA (Uracil-5-)-methyltransferase RumA"/>
    <property type="match status" value="1"/>
</dbReference>
<evidence type="ECO:0000256" key="3">
    <source>
        <dbReference type="ARBA" id="ARBA00022691"/>
    </source>
</evidence>
<dbReference type="InterPro" id="IPR030391">
    <property type="entry name" value="MeTrfase_TrmA_CS"/>
</dbReference>
<gene>
    <name evidence="7" type="ORF">FD21_GL001607</name>
</gene>
<dbReference type="InterPro" id="IPR012340">
    <property type="entry name" value="NA-bd_OB-fold"/>
</dbReference>
<dbReference type="InterPro" id="IPR029063">
    <property type="entry name" value="SAM-dependent_MTases_sf"/>
</dbReference>
<dbReference type="FunFam" id="3.40.50.150:FF:000009">
    <property type="entry name" value="23S rRNA (Uracil(1939)-C(5))-methyltransferase RlmD"/>
    <property type="match status" value="1"/>
</dbReference>
<sequence length="457" mass="51441">MKNVPVQKNQELELTIEDLSYQGRGVAKVGHYPLFIENALPGEKILAHVLKVSKNYGFAKVVERYNDSPERQANSKLAYLQTGIAPLQHLTYQAQLQFKQNQLRELLHKVHLDQIAVAPTVGMAEPLHYRNKAQIPVRMVNGQLETGFFKQRSHQFVVLHDFLIQDPRIDQILMVVRDILREFEIPAYNEPAHSGILRHIVIRRGHYSGEVMVILVTRSRKLPAANQIAQEIIEHCPDVVSVYQNINPARTNVILGKTEKLLAGKEQITDQLNGINFAISPQSFFQVNSLQTEKIYQFAIEAAHLTGQETVIDAYCGIGTISLNLALQAKRVLGVEIVPEAIADAKKNAALNRIKNVEFQVGSAVEWMKKWADQDLKPDVVVFDPPRKGLDSEVLASALQLAPKRIVYVSCNPATLVRDLRFLADHGYAVAQPIQPFDQFPQTNHVESVTVLERTDK</sequence>
<dbReference type="eggNOG" id="COG2265">
    <property type="taxonomic scope" value="Bacteria"/>
</dbReference>
<dbReference type="InterPro" id="IPR010280">
    <property type="entry name" value="U5_MeTrfase_fam"/>
</dbReference>
<dbReference type="InterPro" id="IPR030390">
    <property type="entry name" value="MeTrfase_TrmA_AS"/>
</dbReference>
<dbReference type="Gene3D" id="2.40.50.140">
    <property type="entry name" value="Nucleic acid-binding proteins"/>
    <property type="match status" value="1"/>
</dbReference>
<dbReference type="Proteomes" id="UP000051576">
    <property type="component" value="Unassembled WGS sequence"/>
</dbReference>
<name>A0A0R2CMD6_9LACO</name>
<dbReference type="Gene3D" id="3.40.50.150">
    <property type="entry name" value="Vaccinia Virus protein VP39"/>
    <property type="match status" value="1"/>
</dbReference>
<dbReference type="PANTHER" id="PTHR11061:SF30">
    <property type="entry name" value="TRNA (URACIL(54)-C(5))-METHYLTRANSFERASE"/>
    <property type="match status" value="1"/>
</dbReference>
<dbReference type="AlphaFoldDB" id="A0A0R2CMD6"/>
<dbReference type="NCBIfam" id="TIGR00479">
    <property type="entry name" value="rumA"/>
    <property type="match status" value="1"/>
</dbReference>
<evidence type="ECO:0000259" key="6">
    <source>
        <dbReference type="PROSITE" id="PS50926"/>
    </source>
</evidence>
<dbReference type="Pfam" id="PF05958">
    <property type="entry name" value="tRNA_U5-meth_tr"/>
    <property type="match status" value="1"/>
</dbReference>
<dbReference type="PANTHER" id="PTHR11061">
    <property type="entry name" value="RNA M5U METHYLTRANSFERASE"/>
    <property type="match status" value="1"/>
</dbReference>
<dbReference type="PROSITE" id="PS50926">
    <property type="entry name" value="TRAM"/>
    <property type="match status" value="1"/>
</dbReference>
<evidence type="ECO:0000256" key="1">
    <source>
        <dbReference type="ARBA" id="ARBA00022603"/>
    </source>
</evidence>
<keyword evidence="2 4" id="KW-0808">Transferase</keyword>
<dbReference type="PROSITE" id="PS01230">
    <property type="entry name" value="TRMA_1"/>
    <property type="match status" value="1"/>
</dbReference>
<reference evidence="7 8" key="1">
    <citation type="journal article" date="2015" name="Genome Announc.">
        <title>Expanding the biotechnology potential of lactobacilli through comparative genomics of 213 strains and associated genera.</title>
        <authorList>
            <person name="Sun Z."/>
            <person name="Harris H.M."/>
            <person name="McCann A."/>
            <person name="Guo C."/>
            <person name="Argimon S."/>
            <person name="Zhang W."/>
            <person name="Yang X."/>
            <person name="Jeffery I.B."/>
            <person name="Cooney J.C."/>
            <person name="Kagawa T.F."/>
            <person name="Liu W."/>
            <person name="Song Y."/>
            <person name="Salvetti E."/>
            <person name="Wrobel A."/>
            <person name="Rasinkangas P."/>
            <person name="Parkhill J."/>
            <person name="Rea M.C."/>
            <person name="O'Sullivan O."/>
            <person name="Ritari J."/>
            <person name="Douillard F.P."/>
            <person name="Paul Ross R."/>
            <person name="Yang R."/>
            <person name="Briner A.E."/>
            <person name="Felis G.E."/>
            <person name="de Vos W.M."/>
            <person name="Barrangou R."/>
            <person name="Klaenhammer T.R."/>
            <person name="Caufield P.W."/>
            <person name="Cui Y."/>
            <person name="Zhang H."/>
            <person name="O'Toole P.W."/>
        </authorList>
    </citation>
    <scope>NUCLEOTIDE SEQUENCE [LARGE SCALE GENOMIC DNA]</scope>
    <source>
        <strain evidence="7 8">DSM 20605</strain>
    </source>
</reference>
<comment type="caution">
    <text evidence="7">The sequence shown here is derived from an EMBL/GenBank/DDBJ whole genome shotgun (WGS) entry which is preliminary data.</text>
</comment>
<evidence type="ECO:0000313" key="8">
    <source>
        <dbReference type="Proteomes" id="UP000051576"/>
    </source>
</evidence>
<evidence type="ECO:0000256" key="5">
    <source>
        <dbReference type="PROSITE-ProRule" id="PRU10015"/>
    </source>
</evidence>
<dbReference type="InterPro" id="IPR002792">
    <property type="entry name" value="TRAM_dom"/>
</dbReference>
<feature type="binding site" evidence="4">
    <location>
        <position position="286"/>
    </location>
    <ligand>
        <name>S-adenosyl-L-methionine</name>
        <dbReference type="ChEBI" id="CHEBI:59789"/>
    </ligand>
</feature>
<accession>A0A0R2CMD6</accession>
<dbReference type="GO" id="GO:0070475">
    <property type="term" value="P:rRNA base methylation"/>
    <property type="evidence" value="ECO:0007669"/>
    <property type="project" value="TreeGrafter"/>
</dbReference>
<dbReference type="OrthoDB" id="9804590at2"/>
<dbReference type="GO" id="GO:0070041">
    <property type="term" value="F:rRNA (uridine-C5-)-methyltransferase activity"/>
    <property type="evidence" value="ECO:0007669"/>
    <property type="project" value="UniProtKB-ARBA"/>
</dbReference>
<organism evidence="7 8">
    <name type="scientific">Liquorilactobacillus vini DSM 20605</name>
    <dbReference type="NCBI Taxonomy" id="1133569"/>
    <lineage>
        <taxon>Bacteria</taxon>
        <taxon>Bacillati</taxon>
        <taxon>Bacillota</taxon>
        <taxon>Bacilli</taxon>
        <taxon>Lactobacillales</taxon>
        <taxon>Lactobacillaceae</taxon>
        <taxon>Liquorilactobacillus</taxon>
    </lineage>
</organism>
<dbReference type="Gene3D" id="2.40.50.1070">
    <property type="match status" value="1"/>
</dbReference>
<dbReference type="PROSITE" id="PS01231">
    <property type="entry name" value="TRMA_2"/>
    <property type="match status" value="1"/>
</dbReference>
<feature type="binding site" evidence="4">
    <location>
        <position position="315"/>
    </location>
    <ligand>
        <name>S-adenosyl-L-methionine</name>
        <dbReference type="ChEBI" id="CHEBI:59789"/>
    </ligand>
</feature>
<feature type="binding site" evidence="4">
    <location>
        <position position="336"/>
    </location>
    <ligand>
        <name>S-adenosyl-L-methionine</name>
        <dbReference type="ChEBI" id="CHEBI:59789"/>
    </ligand>
</feature>
<dbReference type="PROSITE" id="PS51687">
    <property type="entry name" value="SAM_MT_RNA_M5U"/>
    <property type="match status" value="1"/>
</dbReference>
<dbReference type="SUPFAM" id="SSF53335">
    <property type="entry name" value="S-adenosyl-L-methionine-dependent methyltransferases"/>
    <property type="match status" value="1"/>
</dbReference>
<feature type="binding site" evidence="4">
    <location>
        <position position="384"/>
    </location>
    <ligand>
        <name>S-adenosyl-L-methionine</name>
        <dbReference type="ChEBI" id="CHEBI:59789"/>
    </ligand>
</feature>
<dbReference type="Pfam" id="PF01938">
    <property type="entry name" value="TRAM"/>
    <property type="match status" value="1"/>
</dbReference>
<evidence type="ECO:0000256" key="2">
    <source>
        <dbReference type="ARBA" id="ARBA00022679"/>
    </source>
</evidence>
<dbReference type="SUPFAM" id="SSF50249">
    <property type="entry name" value="Nucleic acid-binding proteins"/>
    <property type="match status" value="1"/>
</dbReference>
<feature type="active site" description="Nucleophile" evidence="4">
    <location>
        <position position="411"/>
    </location>
</feature>
<evidence type="ECO:0000256" key="4">
    <source>
        <dbReference type="PROSITE-ProRule" id="PRU01024"/>
    </source>
</evidence>
<dbReference type="FunFam" id="2.40.50.140:FF:000097">
    <property type="entry name" value="23S rRNA (uracil(1939)-C(5))-methyltransferase RlmD"/>
    <property type="match status" value="1"/>
</dbReference>
<keyword evidence="1 4" id="KW-0489">Methyltransferase</keyword>